<feature type="compositionally biased region" description="Polar residues" evidence="1">
    <location>
        <begin position="45"/>
        <end position="56"/>
    </location>
</feature>
<evidence type="ECO:0000313" key="3">
    <source>
        <dbReference type="Proteomes" id="UP000694557"/>
    </source>
</evidence>
<feature type="region of interest" description="Disordered" evidence="1">
    <location>
        <begin position="1"/>
        <end position="56"/>
    </location>
</feature>
<dbReference type="Ensembl" id="ENSOKIT00005082592.1">
    <property type="protein sequence ID" value="ENSOKIP00005077485.1"/>
    <property type="gene ID" value="ENSOKIG00005033525.1"/>
</dbReference>
<reference evidence="2" key="2">
    <citation type="submission" date="2025-09" db="UniProtKB">
        <authorList>
            <consortium name="Ensembl"/>
        </authorList>
    </citation>
    <scope>IDENTIFICATION</scope>
</reference>
<accession>A0A8C7IV00</accession>
<organism evidence="2 3">
    <name type="scientific">Oncorhynchus kisutch</name>
    <name type="common">Coho salmon</name>
    <name type="synonym">Salmo kisutch</name>
    <dbReference type="NCBI Taxonomy" id="8019"/>
    <lineage>
        <taxon>Eukaryota</taxon>
        <taxon>Metazoa</taxon>
        <taxon>Chordata</taxon>
        <taxon>Craniata</taxon>
        <taxon>Vertebrata</taxon>
        <taxon>Euteleostomi</taxon>
        <taxon>Actinopterygii</taxon>
        <taxon>Neopterygii</taxon>
        <taxon>Teleostei</taxon>
        <taxon>Protacanthopterygii</taxon>
        <taxon>Salmoniformes</taxon>
        <taxon>Salmonidae</taxon>
        <taxon>Salmoninae</taxon>
        <taxon>Oncorhynchus</taxon>
    </lineage>
</organism>
<dbReference type="AlphaFoldDB" id="A0A8C7IV00"/>
<evidence type="ECO:0000256" key="1">
    <source>
        <dbReference type="SAM" id="MobiDB-lite"/>
    </source>
</evidence>
<proteinExistence type="predicted"/>
<dbReference type="Proteomes" id="UP000694557">
    <property type="component" value="Unassembled WGS sequence"/>
</dbReference>
<feature type="compositionally biased region" description="Basic and acidic residues" evidence="1">
    <location>
        <begin position="13"/>
        <end position="35"/>
    </location>
</feature>
<protein>
    <submittedName>
        <fullName evidence="2">Uncharacterized protein</fullName>
    </submittedName>
</protein>
<name>A0A8C7IV00_ONCKI</name>
<reference evidence="2" key="1">
    <citation type="submission" date="2025-08" db="UniProtKB">
        <authorList>
            <consortium name="Ensembl"/>
        </authorList>
    </citation>
    <scope>IDENTIFICATION</scope>
</reference>
<keyword evidence="3" id="KW-1185">Reference proteome</keyword>
<sequence>MADEIAKAQGAQRGRDTIFRKDIPAKILFEDDKSLNKNAHRRNSKSQNTSRPSKNK</sequence>
<evidence type="ECO:0000313" key="2">
    <source>
        <dbReference type="Ensembl" id="ENSOKIP00005077485.1"/>
    </source>
</evidence>